<evidence type="ECO:0000256" key="7">
    <source>
        <dbReference type="ARBA" id="ARBA00023273"/>
    </source>
</evidence>
<dbReference type="InterPro" id="IPR011990">
    <property type="entry name" value="TPR-like_helical_dom_sf"/>
</dbReference>
<dbReference type="Pfam" id="PF24762">
    <property type="entry name" value="TPR_IF140-IFT172"/>
    <property type="match status" value="1"/>
</dbReference>
<evidence type="ECO:0000256" key="8">
    <source>
        <dbReference type="ARBA" id="ARBA00038130"/>
    </source>
</evidence>
<feature type="non-terminal residue" evidence="12">
    <location>
        <position position="1709"/>
    </location>
</feature>
<dbReference type="Gene3D" id="2.130.10.10">
    <property type="entry name" value="YVTN repeat-like/Quinoprotein amine dehydrogenase"/>
    <property type="match status" value="2"/>
</dbReference>
<comment type="similarity">
    <text evidence="8">Belongs to the IFT172 family.</text>
</comment>
<evidence type="ECO:0000259" key="10">
    <source>
        <dbReference type="Pfam" id="PF23387"/>
    </source>
</evidence>
<dbReference type="OrthoDB" id="2186662at2759"/>
<dbReference type="GO" id="GO:0030992">
    <property type="term" value="C:intraciliary transport particle B"/>
    <property type="evidence" value="ECO:0007669"/>
    <property type="project" value="TreeGrafter"/>
</dbReference>
<dbReference type="SUPFAM" id="SSF50978">
    <property type="entry name" value="WD40 repeat-like"/>
    <property type="match status" value="1"/>
</dbReference>
<dbReference type="EMBL" id="OA883031">
    <property type="protein sequence ID" value="CAD7277739.1"/>
    <property type="molecule type" value="Genomic_DNA"/>
</dbReference>
<feature type="domain" description="IFT80/172/WDR35 TPR" evidence="10">
    <location>
        <begin position="627"/>
        <end position="730"/>
    </location>
</feature>
<dbReference type="SMART" id="SM00320">
    <property type="entry name" value="WD40"/>
    <property type="match status" value="6"/>
</dbReference>
<dbReference type="GO" id="GO:0005930">
    <property type="term" value="C:axoneme"/>
    <property type="evidence" value="ECO:0007669"/>
    <property type="project" value="TreeGrafter"/>
</dbReference>
<keyword evidence="13" id="KW-1185">Reference proteome</keyword>
<organism evidence="12">
    <name type="scientific">Notodromas monacha</name>
    <dbReference type="NCBI Taxonomy" id="399045"/>
    <lineage>
        <taxon>Eukaryota</taxon>
        <taxon>Metazoa</taxon>
        <taxon>Ecdysozoa</taxon>
        <taxon>Arthropoda</taxon>
        <taxon>Crustacea</taxon>
        <taxon>Oligostraca</taxon>
        <taxon>Ostracoda</taxon>
        <taxon>Podocopa</taxon>
        <taxon>Podocopida</taxon>
        <taxon>Cypridocopina</taxon>
        <taxon>Cypridoidea</taxon>
        <taxon>Cyprididae</taxon>
        <taxon>Notodromas</taxon>
    </lineage>
</organism>
<dbReference type="FunFam" id="1.25.40.470:FF:000008">
    <property type="entry name" value="Intraflagellar transport protein 172 homolog"/>
    <property type="match status" value="1"/>
</dbReference>
<dbReference type="FunFam" id="1.25.40.470:FF:000012">
    <property type="entry name" value="intraflagellar transport protein 172 homolog"/>
    <property type="match status" value="1"/>
</dbReference>
<dbReference type="Pfam" id="PF23387">
    <property type="entry name" value="TPR_IFT80_172"/>
    <property type="match status" value="1"/>
</dbReference>
<feature type="domain" description="IF140/IFT172/WDR19 TPR" evidence="11">
    <location>
        <begin position="997"/>
        <end position="1145"/>
    </location>
</feature>
<dbReference type="Gene3D" id="1.25.40.470">
    <property type="match status" value="3"/>
</dbReference>
<comment type="subcellular location">
    <subcellularLocation>
        <location evidence="1">Cell projection</location>
        <location evidence="1">Cilium</location>
    </subcellularLocation>
</comment>
<dbReference type="InterPro" id="IPR056168">
    <property type="entry name" value="TPR_IF140/IFT172/WDR19"/>
</dbReference>
<dbReference type="InterPro" id="IPR001680">
    <property type="entry name" value="WD40_rpt"/>
</dbReference>
<dbReference type="PANTHER" id="PTHR15722:SF2">
    <property type="entry name" value="INTRAFLAGELLAR TRANSPORT PROTEIN 172 HOMOLOG"/>
    <property type="match status" value="1"/>
</dbReference>
<dbReference type="InterPro" id="IPR036322">
    <property type="entry name" value="WD40_repeat_dom_sf"/>
</dbReference>
<dbReference type="GO" id="GO:0042073">
    <property type="term" value="P:intraciliary transport"/>
    <property type="evidence" value="ECO:0007669"/>
    <property type="project" value="TreeGrafter"/>
</dbReference>
<evidence type="ECO:0000313" key="13">
    <source>
        <dbReference type="Proteomes" id="UP000678499"/>
    </source>
</evidence>
<dbReference type="GO" id="GO:0036064">
    <property type="term" value="C:ciliary basal body"/>
    <property type="evidence" value="ECO:0007669"/>
    <property type="project" value="TreeGrafter"/>
</dbReference>
<evidence type="ECO:0000256" key="4">
    <source>
        <dbReference type="ARBA" id="ARBA00022737"/>
    </source>
</evidence>
<evidence type="ECO:0000256" key="1">
    <source>
        <dbReference type="ARBA" id="ARBA00004138"/>
    </source>
</evidence>
<keyword evidence="7" id="KW-0966">Cell projection</keyword>
<keyword evidence="2" id="KW-0217">Developmental protein</keyword>
<sequence length="1709" mass="192116">VWVRRVKCCIINQDGAAKIVCIAWAPNNVKFAVGTVDRMVLLFDEAGEKKDKFPTKPADAKFGKKNYMVRGLAFSPDSTKIAVGQTDNIIYVYKIGEDWGEKKVICNKFVQSAAVTTMIWPSEGPIVYGLADGKVRAADVKTGKSQTLYGTNSFVCALAPSPNGRAFLSGHADGTVVRCYVAQDDNPMPQGKVISHGVPPYALVWASNHIFVGGCDKKAAFFTFDGKLAQAFDYSRDASEKELTVAVCSPSGQSVVVGSYNRIRQYNYTPSRATWDEAPKKDLPNLYTITSLAWKRDGSRVLCGTLCGAVEMFDSVMKRSVLNNRWEMTFVGPSQVLIKPLQGKGRGVILKSQYGYEIEDVKIMGQDRYLMGRTTETLLLGDLQRNLLSEVIWVSTGGNEKFYFENENVCMVFNAGELSLVEYGNNEILGSVRTEFMNPHLISVRINERKQRGVEENKKLAYLLDLKTVRVVDLAYGMTLAEISHDSKLDWLELNETGTKLLFRDKRLRLNLFDMEYQETVSLLNYCTYWVVGSDVVVAQNRENLCIWYNIEVPDRMTMYPVKGSVVDIERADGKTEVIVKEGSHQVSYQLDEGLIEFGTAVEDGDFGRAVSFLESLDEETPEAEAMWRTLAKLALDSRNLAVAHRCYAALGDVAKSRYLMHMNEVADAAAEQIGGEGTQFFGVRAMMAILEKDFKAAEGIYLEQGQVNAAMEMYQSLHRWDDALQLAEARGVEDMAELALSSEDLVNDMELIQRIAGGLLKGEFYEKAGDLYERVNDEQKAMECYSRGKAFGRAVELARLAFPSEVVTLEEQWGDHLMSIKQLDAAINHYIEAGNTVKALDAAIASRQWRRAVQIIQVDSANKFEPVIDNPSALGKYYGKLAEHFTSIGDLQTAEKFYLDAGLHMDAIEMYNKAGQWEQAHRLASKYLRSDEVAEMYITQAQNLELQGKWRDAERLYIAVAEPDLAITMYKNHHQFDQMMRLVSQYHPDLVATTHVHLAKELENEGTYQQAENHYVQAQEWKTAVSMYRNAELWEDAYRVAKNHGGPHAGKQVAFLWAKSLGGDSAVKLLNKFGLLEQCIDYACEVALFDFAFDLAKTAIKGKLPEIHYKHAMSLEDDGKFQEAEGEFIKAGKPKEAVLMYVHNQDWESAQRVAESHDPDSVGDVLVGQAKVAFTARDFPRFESLLLRAQRPEIAIKLYRDGGMWTEALRLCKEYLPHRLQQLQDEYDREVMTQPGRDGNSLLIQARDWEESGDYPRAIECYLKVTTGSVSDPMQLEKAWSSAGNLALKFLDQDKAMEVVRRAAGNLMQHSRFSAAAQLFLGADMVREAIDALIAGEEWGKAKKVAKELDPRFEPYVDSKYKDFLKNAGNTEQLASVDLISALDMYAERGDWRKCIETAEQNGQQVLQKYLALYATHLVRENQPAEAIKLYAKHGAPDNPQNYNLYKKIAVDMFSQPGMETLSSYRSWADLRSTLFGLTSQMQEKGHPGEFETFLLISHFYALRAICRSVKSLEKIAAKISVALLRYTDIIPADKAFYEAGAASKGMGWENMAFVFFNHFLDLCGAIEDGNADALDHSDFIDTDIPFEIPLPERVSIPAEKQEEAKEWVLAVSIDQKVEQILPMDERSAYEASLRSPDGQILQPCIISGYPVLRNKISFKKDNRVANKEEWNRLIMESKMSPSSEMSDLLAFIAKWAGESAGPSYSFK</sequence>
<evidence type="ECO:0000256" key="9">
    <source>
        <dbReference type="ARBA" id="ARBA00073483"/>
    </source>
</evidence>
<reference evidence="12" key="1">
    <citation type="submission" date="2020-11" db="EMBL/GenBank/DDBJ databases">
        <authorList>
            <person name="Tran Van P."/>
        </authorList>
    </citation>
    <scope>NUCLEOTIDE SEQUENCE</scope>
</reference>
<dbReference type="InterPro" id="IPR015943">
    <property type="entry name" value="WD40/YVTN_repeat-like_dom_sf"/>
</dbReference>
<evidence type="ECO:0000259" key="11">
    <source>
        <dbReference type="Pfam" id="PF24762"/>
    </source>
</evidence>
<gene>
    <name evidence="12" type="ORF">NMOB1V02_LOCUS5463</name>
</gene>
<name>A0A7R9BPQ3_9CRUS</name>
<evidence type="ECO:0000256" key="6">
    <source>
        <dbReference type="ARBA" id="ARBA00023069"/>
    </source>
</evidence>
<keyword evidence="5" id="KW-0802">TPR repeat</keyword>
<keyword evidence="6" id="KW-0969">Cilium</keyword>
<dbReference type="Pfam" id="PF00400">
    <property type="entry name" value="WD40"/>
    <property type="match status" value="2"/>
</dbReference>
<keyword evidence="4" id="KW-0677">Repeat</keyword>
<dbReference type="EMBL" id="CAJPEX010000994">
    <property type="protein sequence ID" value="CAG0917891.1"/>
    <property type="molecule type" value="Genomic_DNA"/>
</dbReference>
<dbReference type="PANTHER" id="PTHR15722">
    <property type="entry name" value="IFT140/172-RELATED"/>
    <property type="match status" value="1"/>
</dbReference>
<accession>A0A7R9BPQ3</accession>
<evidence type="ECO:0000256" key="2">
    <source>
        <dbReference type="ARBA" id="ARBA00022473"/>
    </source>
</evidence>
<dbReference type="Proteomes" id="UP000678499">
    <property type="component" value="Unassembled WGS sequence"/>
</dbReference>
<dbReference type="FunFam" id="1.25.40.470:FF:000013">
    <property type="entry name" value="intraflagellar transport protein 172 homolog"/>
    <property type="match status" value="1"/>
</dbReference>
<evidence type="ECO:0000256" key="5">
    <source>
        <dbReference type="ARBA" id="ARBA00022803"/>
    </source>
</evidence>
<dbReference type="SUPFAM" id="SSF48452">
    <property type="entry name" value="TPR-like"/>
    <property type="match status" value="1"/>
</dbReference>
<evidence type="ECO:0000256" key="3">
    <source>
        <dbReference type="ARBA" id="ARBA00022574"/>
    </source>
</evidence>
<proteinExistence type="inferred from homology"/>
<protein>
    <recommendedName>
        <fullName evidence="9">Intraflagellar transport protein 172 homolog</fullName>
    </recommendedName>
</protein>
<evidence type="ECO:0000313" key="12">
    <source>
        <dbReference type="EMBL" id="CAD7277739.1"/>
    </source>
</evidence>
<dbReference type="FunFam" id="2.130.10.10:FF:002910">
    <property type="entry name" value="Predicted protein"/>
    <property type="match status" value="1"/>
</dbReference>
<dbReference type="InterPro" id="IPR056157">
    <property type="entry name" value="TPR_IFT80_172_dom"/>
</dbReference>
<dbReference type="SUPFAM" id="SSF69322">
    <property type="entry name" value="Tricorn protease domain 2"/>
    <property type="match status" value="1"/>
</dbReference>
<keyword evidence="3" id="KW-0853">WD repeat</keyword>